<dbReference type="InterPro" id="IPR013784">
    <property type="entry name" value="Carb-bd-like_fold"/>
</dbReference>
<proteinExistence type="predicted"/>
<evidence type="ECO:0000313" key="5">
    <source>
        <dbReference type="EMBL" id="MBO3269503.1"/>
    </source>
</evidence>
<name>A0ABS3T8G7_9BACT</name>
<dbReference type="Gene3D" id="2.170.130.10">
    <property type="entry name" value="TonB-dependent receptor, plug domain"/>
    <property type="match status" value="1"/>
</dbReference>
<evidence type="ECO:0000259" key="4">
    <source>
        <dbReference type="Pfam" id="PF14905"/>
    </source>
</evidence>
<gene>
    <name evidence="5" type="ORF">J4D97_02490</name>
</gene>
<accession>A0ABS3T8G7</accession>
<sequence>MRHYVARLLTKRFLTSLVAVGCVTTVPQLRAQTTPTLTGTVRDAAGQPLEYATVTLHRAADSVAVKTEFCDAQGRFALPTSPTGEYLVSVALVGYNRVWSTPVAATSQPQTLGPLVMQPSAAATLGEVKVEARRPLYEREADRTIVNVEGSTLSAGATSLDVLGRAPGITLDATDNLALRGRQGLLVLIDGKRVPMNGTELADYLRALPAEQLASIELLSNPPAKYDAQGGAGVVAIHLKKDQRLGTNGTANLSYGRGRYGKFTTGLTLNHQRKNLNAFGSYTYTDRRNFLDLDFYRQFYGSNMQPGSSEQFNRNTSHLQSHSWKAGLDYNLSARTLLGVSVSGLVSETPSFSNNQTFITNTGVGGGFAKERYASTTDQTVQRPNLAGNLNLRHVFADSTNAPELTVDLDVARYATDRLLALTTVYALPDDPTNVLHGDQKNHVTIQSAKADYSRLLPYRIRLETGAKATFINSDNDAVFTNITEGTITTVDTNKTNRFRYDENVNAAYFSLQRATARTTTQLGLRAEQTNTLSRQSVGDERYERHYLQLFPNLSVKRTLSEQHELALSLSRRLDRPSYGQLNPLRVYFDATSYQSGNPALRPQTSYNLELTHTFQQKYISTLGYARTSNLIQNVVQPAPEGGRTVVNQFANLGTLHFLTLTLTAPVEVTKSWTMYNNLVLFYGRYLGNLAGTNLDRGRPAFTFNTNQSFSFGRGWSADVTGLYQSREVAAFEVVRRRGQVTAGVQKSLWDKQATLRLNVSDIFYTTPIRSTATYDNFRETFYNRFDSRVATLAFTYRFGGSKVTAARKRTVGADEELRRTGGF</sequence>
<evidence type="ECO:0000256" key="3">
    <source>
        <dbReference type="ARBA" id="ARBA00023237"/>
    </source>
</evidence>
<dbReference type="Pfam" id="PF13620">
    <property type="entry name" value="CarboxypepD_reg"/>
    <property type="match status" value="1"/>
</dbReference>
<dbReference type="InterPro" id="IPR041700">
    <property type="entry name" value="OMP_b-brl_3"/>
</dbReference>
<comment type="caution">
    <text evidence="5">The sequence shown here is derived from an EMBL/GenBank/DDBJ whole genome shotgun (WGS) entry which is preliminary data.</text>
</comment>
<feature type="domain" description="Outer membrane protein beta-barrel" evidence="4">
    <location>
        <begin position="402"/>
        <end position="797"/>
    </location>
</feature>
<dbReference type="Pfam" id="PF14905">
    <property type="entry name" value="OMP_b-brl_3"/>
    <property type="match status" value="1"/>
</dbReference>
<dbReference type="Proteomes" id="UP000670527">
    <property type="component" value="Unassembled WGS sequence"/>
</dbReference>
<organism evidence="5 6">
    <name type="scientific">Hymenobacter defluvii</name>
    <dbReference type="NCBI Taxonomy" id="2054411"/>
    <lineage>
        <taxon>Bacteria</taxon>
        <taxon>Pseudomonadati</taxon>
        <taxon>Bacteroidota</taxon>
        <taxon>Cytophagia</taxon>
        <taxon>Cytophagales</taxon>
        <taxon>Hymenobacteraceae</taxon>
        <taxon>Hymenobacter</taxon>
    </lineage>
</organism>
<protein>
    <submittedName>
        <fullName evidence="5">TonB-dependent receptor</fullName>
    </submittedName>
</protein>
<keyword evidence="6" id="KW-1185">Reference proteome</keyword>
<keyword evidence="5" id="KW-0675">Receptor</keyword>
<dbReference type="Gene3D" id="2.40.170.20">
    <property type="entry name" value="TonB-dependent receptor, beta-barrel domain"/>
    <property type="match status" value="1"/>
</dbReference>
<dbReference type="PANTHER" id="PTHR40980:SF4">
    <property type="entry name" value="TONB-DEPENDENT RECEPTOR-LIKE BETA-BARREL DOMAIN-CONTAINING PROTEIN"/>
    <property type="match status" value="1"/>
</dbReference>
<dbReference type="SUPFAM" id="SSF56935">
    <property type="entry name" value="Porins"/>
    <property type="match status" value="1"/>
</dbReference>
<dbReference type="InterPro" id="IPR036942">
    <property type="entry name" value="Beta-barrel_TonB_sf"/>
</dbReference>
<reference evidence="5 6" key="1">
    <citation type="submission" date="2021-03" db="EMBL/GenBank/DDBJ databases">
        <authorList>
            <person name="Kim M.K."/>
        </authorList>
    </citation>
    <scope>NUCLEOTIDE SEQUENCE [LARGE SCALE GENOMIC DNA]</scope>
    <source>
        <strain evidence="5 6">BT507</strain>
    </source>
</reference>
<evidence type="ECO:0000256" key="1">
    <source>
        <dbReference type="ARBA" id="ARBA00004442"/>
    </source>
</evidence>
<keyword evidence="3" id="KW-0998">Cell outer membrane</keyword>
<dbReference type="PANTHER" id="PTHR40980">
    <property type="entry name" value="PLUG DOMAIN-CONTAINING PROTEIN"/>
    <property type="match status" value="1"/>
</dbReference>
<dbReference type="InterPro" id="IPR037066">
    <property type="entry name" value="Plug_dom_sf"/>
</dbReference>
<evidence type="ECO:0000313" key="6">
    <source>
        <dbReference type="Proteomes" id="UP000670527"/>
    </source>
</evidence>
<dbReference type="EMBL" id="JAGETX010000001">
    <property type="protein sequence ID" value="MBO3269503.1"/>
    <property type="molecule type" value="Genomic_DNA"/>
</dbReference>
<keyword evidence="2" id="KW-0472">Membrane</keyword>
<dbReference type="SUPFAM" id="SSF49452">
    <property type="entry name" value="Starch-binding domain-like"/>
    <property type="match status" value="1"/>
</dbReference>
<comment type="subcellular location">
    <subcellularLocation>
        <location evidence="1">Cell outer membrane</location>
    </subcellularLocation>
</comment>
<evidence type="ECO:0000256" key="2">
    <source>
        <dbReference type="ARBA" id="ARBA00023136"/>
    </source>
</evidence>
<dbReference type="Gene3D" id="2.60.40.1120">
    <property type="entry name" value="Carboxypeptidase-like, regulatory domain"/>
    <property type="match status" value="1"/>
</dbReference>